<accession>A0A482WKT0</accession>
<keyword evidence="5 6" id="KW-0067">ATP-binding</keyword>
<dbReference type="Pfam" id="PF00069">
    <property type="entry name" value="Pkinase"/>
    <property type="match status" value="1"/>
</dbReference>
<dbReference type="GO" id="GO:0004674">
    <property type="term" value="F:protein serine/threonine kinase activity"/>
    <property type="evidence" value="ECO:0007669"/>
    <property type="project" value="UniProtKB-KW"/>
</dbReference>
<reference evidence="10 11" key="1">
    <citation type="journal article" date="2017" name="Gigascience">
        <title>Genome sequence of the small brown planthopper, Laodelphax striatellus.</title>
        <authorList>
            <person name="Zhu J."/>
            <person name="Jiang F."/>
            <person name="Wang X."/>
            <person name="Yang P."/>
            <person name="Bao Y."/>
            <person name="Zhao W."/>
            <person name="Wang W."/>
            <person name="Lu H."/>
            <person name="Wang Q."/>
            <person name="Cui N."/>
            <person name="Li J."/>
            <person name="Chen X."/>
            <person name="Luo L."/>
            <person name="Yu J."/>
            <person name="Kang L."/>
            <person name="Cui F."/>
        </authorList>
    </citation>
    <scope>NUCLEOTIDE SEQUENCE [LARGE SCALE GENOMIC DNA]</scope>
    <source>
        <strain evidence="10">Lst14</strain>
    </source>
</reference>
<dbReference type="Proteomes" id="UP000291343">
    <property type="component" value="Unassembled WGS sequence"/>
</dbReference>
<feature type="compositionally biased region" description="Polar residues" evidence="8">
    <location>
        <begin position="400"/>
        <end position="429"/>
    </location>
</feature>
<evidence type="ECO:0000256" key="6">
    <source>
        <dbReference type="PROSITE-ProRule" id="PRU10141"/>
    </source>
</evidence>
<dbReference type="InParanoid" id="A0A482WKT0"/>
<dbReference type="SMR" id="A0A482WKT0"/>
<dbReference type="PROSITE" id="PS00107">
    <property type="entry name" value="PROTEIN_KINASE_ATP"/>
    <property type="match status" value="1"/>
</dbReference>
<evidence type="ECO:0000313" key="10">
    <source>
        <dbReference type="EMBL" id="RZF33801.1"/>
    </source>
</evidence>
<protein>
    <recommendedName>
        <fullName evidence="9">Protein kinase domain-containing protein</fullName>
    </recommendedName>
</protein>
<dbReference type="InterPro" id="IPR000719">
    <property type="entry name" value="Prot_kinase_dom"/>
</dbReference>
<dbReference type="FunFam" id="1.10.510.10:FF:000624">
    <property type="entry name" value="Mitogen-activated protein kinase"/>
    <property type="match status" value="1"/>
</dbReference>
<keyword evidence="2" id="KW-0808">Transferase</keyword>
<feature type="region of interest" description="Disordered" evidence="8">
    <location>
        <begin position="377"/>
        <end position="433"/>
    </location>
</feature>
<evidence type="ECO:0000259" key="9">
    <source>
        <dbReference type="PROSITE" id="PS50011"/>
    </source>
</evidence>
<dbReference type="PANTHER" id="PTHR24055">
    <property type="entry name" value="MITOGEN-ACTIVATED PROTEIN KINASE"/>
    <property type="match status" value="1"/>
</dbReference>
<keyword evidence="3 6" id="KW-0547">Nucleotide-binding</keyword>
<comment type="caution">
    <text evidence="10">The sequence shown here is derived from an EMBL/GenBank/DDBJ whole genome shotgun (WGS) entry which is preliminary data.</text>
</comment>
<dbReference type="EMBL" id="QKKF02033254">
    <property type="protein sequence ID" value="RZF33801.1"/>
    <property type="molecule type" value="Genomic_DNA"/>
</dbReference>
<sequence>MQTNFQAKYRVLNKIGEGTFSEVLKCQNRESGQLVAAKRLRKSFNSVSEARDLPEIVAMKKVSDHPNILHLIETHYEHELSRVTLIFELMDMSIYDMMKTHRRNIPEVKVKNYLYQILKGINHLHVNGLFHRDIKPENILIKGDLIKIADLGSVCGSFRHRPFTEYISTRWYRSPECLLTCGYYDSKMDIWSVGCVFFELLTLKPLFPGSNELDQISRIHLILGTPSQVLLNKFRKHKSQNIDVIFPQRSGTGLNCLLPNVSDSGRDILKNMLTYDPRIRSSAARLLDNRYFNDLRDADNIRRKMSSNSSMHSERSNPVLLSFMATEKRRRPKPSSGMVSKHTVQKKEKLNFKIEKLPKINLDHNLNLARDIRASKQGLIKKQPKTDSLFRGNYEKRSPSESSKSNNLFKHSSNVSTDKFQNRHTTQKPSFLPTISAVKKSGNKPQKNSLENLTNIVKKKPLLQRLNLETIEEEKQSKKSTASDTRSYMSWRN</sequence>
<dbReference type="SUPFAM" id="SSF56112">
    <property type="entry name" value="Protein kinase-like (PK-like)"/>
    <property type="match status" value="1"/>
</dbReference>
<dbReference type="PROSITE" id="PS50011">
    <property type="entry name" value="PROTEIN_KINASE_DOM"/>
    <property type="match status" value="1"/>
</dbReference>
<dbReference type="InterPro" id="IPR050117">
    <property type="entry name" value="MAPK"/>
</dbReference>
<evidence type="ECO:0000313" key="11">
    <source>
        <dbReference type="Proteomes" id="UP000291343"/>
    </source>
</evidence>
<evidence type="ECO:0000256" key="1">
    <source>
        <dbReference type="ARBA" id="ARBA00022527"/>
    </source>
</evidence>
<dbReference type="FunCoup" id="A0A482WKT0">
    <property type="interactions" value="33"/>
</dbReference>
<name>A0A482WKT0_LAOST</name>
<dbReference type="InterPro" id="IPR008271">
    <property type="entry name" value="Ser/Thr_kinase_AS"/>
</dbReference>
<dbReference type="Gene3D" id="3.30.200.20">
    <property type="entry name" value="Phosphorylase Kinase, domain 1"/>
    <property type="match status" value="1"/>
</dbReference>
<keyword evidence="11" id="KW-1185">Reference proteome</keyword>
<comment type="similarity">
    <text evidence="7">Belongs to the protein kinase superfamily.</text>
</comment>
<dbReference type="STRING" id="195883.A0A482WKT0"/>
<evidence type="ECO:0000256" key="4">
    <source>
        <dbReference type="ARBA" id="ARBA00022777"/>
    </source>
</evidence>
<organism evidence="10 11">
    <name type="scientific">Laodelphax striatellus</name>
    <name type="common">Small brown planthopper</name>
    <name type="synonym">Delphax striatella</name>
    <dbReference type="NCBI Taxonomy" id="195883"/>
    <lineage>
        <taxon>Eukaryota</taxon>
        <taxon>Metazoa</taxon>
        <taxon>Ecdysozoa</taxon>
        <taxon>Arthropoda</taxon>
        <taxon>Hexapoda</taxon>
        <taxon>Insecta</taxon>
        <taxon>Pterygota</taxon>
        <taxon>Neoptera</taxon>
        <taxon>Paraneoptera</taxon>
        <taxon>Hemiptera</taxon>
        <taxon>Auchenorrhyncha</taxon>
        <taxon>Fulgoroidea</taxon>
        <taxon>Delphacidae</taxon>
        <taxon>Criomorphinae</taxon>
        <taxon>Laodelphax</taxon>
    </lineage>
</organism>
<feature type="binding site" evidence="6">
    <location>
        <position position="38"/>
    </location>
    <ligand>
        <name>ATP</name>
        <dbReference type="ChEBI" id="CHEBI:30616"/>
    </ligand>
</feature>
<feature type="compositionally biased region" description="Polar residues" evidence="8">
    <location>
        <begin position="479"/>
        <end position="493"/>
    </location>
</feature>
<evidence type="ECO:0000256" key="8">
    <source>
        <dbReference type="SAM" id="MobiDB-lite"/>
    </source>
</evidence>
<dbReference type="GO" id="GO:0005524">
    <property type="term" value="F:ATP binding"/>
    <property type="evidence" value="ECO:0007669"/>
    <property type="project" value="UniProtKB-UniRule"/>
</dbReference>
<feature type="domain" description="Protein kinase" evidence="9">
    <location>
        <begin position="9"/>
        <end position="292"/>
    </location>
</feature>
<evidence type="ECO:0000256" key="3">
    <source>
        <dbReference type="ARBA" id="ARBA00022741"/>
    </source>
</evidence>
<dbReference type="PROSITE" id="PS00108">
    <property type="entry name" value="PROTEIN_KINASE_ST"/>
    <property type="match status" value="1"/>
</dbReference>
<dbReference type="InterPro" id="IPR017441">
    <property type="entry name" value="Protein_kinase_ATP_BS"/>
</dbReference>
<dbReference type="InterPro" id="IPR011009">
    <property type="entry name" value="Kinase-like_dom_sf"/>
</dbReference>
<dbReference type="OrthoDB" id="2158884at2759"/>
<keyword evidence="1 7" id="KW-0723">Serine/threonine-protein kinase</keyword>
<dbReference type="SMART" id="SM00220">
    <property type="entry name" value="S_TKc"/>
    <property type="match status" value="1"/>
</dbReference>
<keyword evidence="4" id="KW-0418">Kinase</keyword>
<dbReference type="Gene3D" id="1.10.510.10">
    <property type="entry name" value="Transferase(Phosphotransferase) domain 1"/>
    <property type="match status" value="1"/>
</dbReference>
<dbReference type="AlphaFoldDB" id="A0A482WKT0"/>
<proteinExistence type="inferred from homology"/>
<evidence type="ECO:0000256" key="2">
    <source>
        <dbReference type="ARBA" id="ARBA00022679"/>
    </source>
</evidence>
<evidence type="ECO:0000256" key="5">
    <source>
        <dbReference type="ARBA" id="ARBA00022840"/>
    </source>
</evidence>
<evidence type="ECO:0000256" key="7">
    <source>
        <dbReference type="RuleBase" id="RU000304"/>
    </source>
</evidence>
<gene>
    <name evidence="10" type="ORF">LSTR_LSTR013689</name>
</gene>
<feature type="region of interest" description="Disordered" evidence="8">
    <location>
        <begin position="470"/>
        <end position="493"/>
    </location>
</feature>